<sequence>MDLFTALLYGVGTGLPLVVGATVGVFSRPSRRITAVALAFASGSLITGLSFELFEPAFRTAGLGLTTASLLVGTGFYVGVKYVASVRSDTDGVPIFIAVVIDGLAENVTLGMVLIGGGPVGGPLALLAGIAANNVPEAVVGTSQMIDSGRSAKWVLGLWTATAIGLVLAVVIGYAVFSGVSDTTLALIRGAGGGAVLATLAVEIMPDAYDSGGPSIAFATALGLVATFALL</sequence>
<evidence type="ECO:0000256" key="1">
    <source>
        <dbReference type="SAM" id="Phobius"/>
    </source>
</evidence>
<organism evidence="2 3">
    <name type="scientific">Halorubrum aidingense JCM 13560</name>
    <dbReference type="NCBI Taxonomy" id="1230454"/>
    <lineage>
        <taxon>Archaea</taxon>
        <taxon>Methanobacteriati</taxon>
        <taxon>Methanobacteriota</taxon>
        <taxon>Stenosarchaea group</taxon>
        <taxon>Halobacteria</taxon>
        <taxon>Halobacteriales</taxon>
        <taxon>Haloferacaceae</taxon>
        <taxon>Halorubrum</taxon>
    </lineage>
</organism>
<name>M0PHD8_9EURY</name>
<feature type="transmembrane region" description="Helical" evidence="1">
    <location>
        <begin position="6"/>
        <end position="26"/>
    </location>
</feature>
<dbReference type="Proteomes" id="UP000011575">
    <property type="component" value="Unassembled WGS sequence"/>
</dbReference>
<feature type="transmembrane region" description="Helical" evidence="1">
    <location>
        <begin position="184"/>
        <end position="205"/>
    </location>
</feature>
<comment type="caution">
    <text evidence="2">The sequence shown here is derived from an EMBL/GenBank/DDBJ whole genome shotgun (WGS) entry which is preliminary data.</text>
</comment>
<feature type="transmembrane region" description="Helical" evidence="1">
    <location>
        <begin position="154"/>
        <end position="177"/>
    </location>
</feature>
<feature type="transmembrane region" description="Helical" evidence="1">
    <location>
        <begin position="33"/>
        <end position="51"/>
    </location>
</feature>
<accession>M0PHD8</accession>
<keyword evidence="1" id="KW-1133">Transmembrane helix</keyword>
<dbReference type="RefSeq" id="WP_007999215.1">
    <property type="nucleotide sequence ID" value="NZ_AOJI01000017.1"/>
</dbReference>
<feature type="transmembrane region" description="Helical" evidence="1">
    <location>
        <begin position="92"/>
        <end position="115"/>
    </location>
</feature>
<gene>
    <name evidence="2" type="ORF">C461_05142</name>
</gene>
<dbReference type="OrthoDB" id="307354at2157"/>
<feature type="transmembrane region" description="Helical" evidence="1">
    <location>
        <begin position="57"/>
        <end position="80"/>
    </location>
</feature>
<proteinExistence type="predicted"/>
<evidence type="ECO:0000313" key="2">
    <source>
        <dbReference type="EMBL" id="EMA68989.1"/>
    </source>
</evidence>
<protein>
    <submittedName>
        <fullName evidence="2">Zinc/iron permease</fullName>
    </submittedName>
</protein>
<keyword evidence="3" id="KW-1185">Reference proteome</keyword>
<dbReference type="EMBL" id="AOJI01000017">
    <property type="protein sequence ID" value="EMA68989.1"/>
    <property type="molecule type" value="Genomic_DNA"/>
</dbReference>
<keyword evidence="1" id="KW-0472">Membrane</keyword>
<evidence type="ECO:0000313" key="3">
    <source>
        <dbReference type="Proteomes" id="UP000011575"/>
    </source>
</evidence>
<keyword evidence="1" id="KW-0812">Transmembrane</keyword>
<reference evidence="2 3" key="1">
    <citation type="journal article" date="2014" name="PLoS Genet.">
        <title>Phylogenetically driven sequencing of extremely halophilic archaea reveals strategies for static and dynamic osmo-response.</title>
        <authorList>
            <person name="Becker E.A."/>
            <person name="Seitzer P.M."/>
            <person name="Tritt A."/>
            <person name="Larsen D."/>
            <person name="Krusor M."/>
            <person name="Yao A.I."/>
            <person name="Wu D."/>
            <person name="Madern D."/>
            <person name="Eisen J.A."/>
            <person name="Darling A.E."/>
            <person name="Facciotti M.T."/>
        </authorList>
    </citation>
    <scope>NUCLEOTIDE SEQUENCE [LARGE SCALE GENOMIC DNA]</scope>
    <source>
        <strain evidence="2 3">JCM 13560</strain>
    </source>
</reference>
<feature type="transmembrane region" description="Helical" evidence="1">
    <location>
        <begin position="211"/>
        <end position="230"/>
    </location>
</feature>
<dbReference type="AlphaFoldDB" id="M0PHD8"/>